<dbReference type="Pfam" id="PF25023">
    <property type="entry name" value="TEN_YD-shell"/>
    <property type="match status" value="2"/>
</dbReference>
<dbReference type="InterPro" id="IPR006530">
    <property type="entry name" value="YD"/>
</dbReference>
<dbReference type="Pfam" id="PF20148">
    <property type="entry name" value="DUF6531"/>
    <property type="match status" value="1"/>
</dbReference>
<evidence type="ECO:0000313" key="5">
    <source>
        <dbReference type="Proteomes" id="UP001231941"/>
    </source>
</evidence>
<dbReference type="NCBIfam" id="TIGR03696">
    <property type="entry name" value="Rhs_assc_core"/>
    <property type="match status" value="1"/>
</dbReference>
<sequence>MKKKVLKPIIITLIFTLLVTGFNLQGVYPSVYAENDKAKTIEEKKPLKSAKEDKKNLEKRFGVTQEFIQSELNKGYTLKDIEEALKYQEKNNKTYAYSIKKVKPKFINPSKSAQSIIRNELQEVDENKKDKEDKDDKKDKNIEVSILAGDVPDEETLNNVNLQTNEAPYSITLKNETVSTLSGGLSIQETDFVLPGRNGLSFALSRTYNSASSQYYKLSSSTGESTYEDEHFPIGKGWSWDIPYIEIIDEKMYLNLAGGGSYKITGSSEYEITGYLFDDLTFESDSSVTVNRVTSQYVLKSISGIKQFFDSKGRLIQIQDAYSNTIDFTYTDSLLSTVTDAIGNTITITSTSSQVVIQYGEKTVTYKKVQEGSVTLLSQVIDPMGRVTTYDYDLKAAEYSLTSTTPSKSNPYALLSGVTHPTGSKSIYTYGSRVKRYLSHRSVNEAYKVNSREEIIFYEDGSQESKNMQSFTYDGDLSSSYNQDITFSTTLSTGPKSTIFYYKKVYKLVNRADYYNTEVVTEAGDLKEITTYTYDEKRRLSFLPIETSSQTMNIVDNATSEMITTSTQYDDYGNVISSTNPLGITTTYTYDETSKLLKNIHQPINDSTTLYTVLERNTQSSITQMQVYENDEKGKLLQQVNYENYDEYGNVTQTRIKNDDKDIVSQMLYSEEYQFAYPRMKWMDVSDVDGTVSTLSTEAFYDVTTGQTTQYTDGNGNVSSYEYDELGRVVRAIHPDGSDVQMNFDDLDNIIVKTDEEGIQWVTKFNPIGLVTELGRIEHGVYKSKEKYGYDEFGNQIWIEDALGNRTEFIYGEWNRNIETIYADGYRSTTHYEVIQHTVTSTDPEQNSFRTTFDMLGRIIKEEEITNGVKVLATYEHDQLGNIIESFDAKGYKTTYEYDSLNRLTGVINAKLETTQYDYDMVGNLTTIVYADTNQLQKQYDELGRLIKRIDPEQKEDKFYYDANGNVTERMDRNGDIFTFEYSDRNFLMKKISGDETIGFTYNSSGKRLSMTDATGTTLYDYDEGNGQLNQMTYPDGKNIQYYYNESGNRIQMTDPFRLNLYYDYDENNQLSSVGKTMQDAEATYSYYTNGLLQKIEQGNGVESIYTYEGLNLDTLTHQKQDGTIVNQYQYGYDNNGNITSKLENDVSNQYDYDELNRMTTSDEFDESYTYDARGNREEFSNTFISNERDVDYTYDDRDRLIQVIVDGSTVQYKYNGDNLLYERIENGETTRYYYDGKVVIAEATVTDSEVKLKARYIRGRSLVSTEDAYANQYYYLKNGHGDVVELRDSTGDTRLNQYEYDVWGNPVKSIEMIHNPFQYSGEFWDNVTDLQYLRARWYDPSDGRFITEDIYEGEINNPLSLNLYTYVLNNPLIYIDPTGKYCVSVDGNWAHGGECNSEDSIPMGDDSLHTGAEIIENGVIVGYIGIYGPFLPEEGNFWDIHPIYTTQEYYHQGNDRMTIRNTYFKDKYDARVLVDNLSKSTMNSLLQDLSLFGAGYVIEKYTWLKDIGIKSATGLASFTMIAQDYGTDFYVDKLKEEIHEMEDGPVKIIETWYNAPGVNTNFIHVEDPREK</sequence>
<accession>A0ABT9J3I5</accession>
<reference evidence="4 5" key="1">
    <citation type="submission" date="2023-08" db="EMBL/GenBank/DDBJ databases">
        <authorList>
            <person name="Park J.-S."/>
        </authorList>
    </citation>
    <scope>NUCLEOTIDE SEQUENCE [LARGE SCALE GENOMIC DNA]</scope>
    <source>
        <strain evidence="4 5">2205SS18-9</strain>
    </source>
</reference>
<dbReference type="InterPro" id="IPR031325">
    <property type="entry name" value="RHS_repeat"/>
</dbReference>
<name>A0ABT9J3I5_9BACL</name>
<dbReference type="RefSeq" id="WP_305993466.1">
    <property type="nucleotide sequence ID" value="NZ_JAVAMP010000012.1"/>
</dbReference>
<organism evidence="4 5">
    <name type="scientific">Chengkuizengella axinellae</name>
    <dbReference type="NCBI Taxonomy" id="3064388"/>
    <lineage>
        <taxon>Bacteria</taxon>
        <taxon>Bacillati</taxon>
        <taxon>Bacillota</taxon>
        <taxon>Bacilli</taxon>
        <taxon>Bacillales</taxon>
        <taxon>Paenibacillaceae</taxon>
        <taxon>Chengkuizengella</taxon>
    </lineage>
</organism>
<keyword evidence="5" id="KW-1185">Reference proteome</keyword>
<gene>
    <name evidence="4" type="ORF">Q5Y73_18815</name>
</gene>
<dbReference type="InterPro" id="IPR022385">
    <property type="entry name" value="Rhs_assc_core"/>
</dbReference>
<evidence type="ECO:0000256" key="1">
    <source>
        <dbReference type="ARBA" id="ARBA00022737"/>
    </source>
</evidence>
<dbReference type="EMBL" id="JAVAMP010000012">
    <property type="protein sequence ID" value="MDP5276155.1"/>
    <property type="molecule type" value="Genomic_DNA"/>
</dbReference>
<dbReference type="PANTHER" id="PTHR32305">
    <property type="match status" value="1"/>
</dbReference>
<evidence type="ECO:0000259" key="2">
    <source>
        <dbReference type="Pfam" id="PF20148"/>
    </source>
</evidence>
<dbReference type="Proteomes" id="UP001231941">
    <property type="component" value="Unassembled WGS sequence"/>
</dbReference>
<dbReference type="InterPro" id="IPR050708">
    <property type="entry name" value="T6SS_VgrG/RHS"/>
</dbReference>
<dbReference type="PANTHER" id="PTHR32305:SF15">
    <property type="entry name" value="PROTEIN RHSA-RELATED"/>
    <property type="match status" value="1"/>
</dbReference>
<dbReference type="Pfam" id="PF05593">
    <property type="entry name" value="RHS_repeat"/>
    <property type="match status" value="2"/>
</dbReference>
<dbReference type="NCBIfam" id="TIGR01643">
    <property type="entry name" value="YD_repeat_2x"/>
    <property type="match status" value="5"/>
</dbReference>
<dbReference type="Gene3D" id="2.180.10.10">
    <property type="entry name" value="RHS repeat-associated core"/>
    <property type="match status" value="4"/>
</dbReference>
<keyword evidence="1" id="KW-0677">Repeat</keyword>
<feature type="domain" description="DUF6531" evidence="2">
    <location>
        <begin position="176"/>
        <end position="214"/>
    </location>
</feature>
<evidence type="ECO:0000313" key="4">
    <source>
        <dbReference type="EMBL" id="MDP5276155.1"/>
    </source>
</evidence>
<proteinExistence type="predicted"/>
<feature type="domain" description="Teneurin-like YD-shell" evidence="3">
    <location>
        <begin position="829"/>
        <end position="1032"/>
    </location>
</feature>
<dbReference type="InterPro" id="IPR056823">
    <property type="entry name" value="TEN-like_YD-shell"/>
</dbReference>
<protein>
    <submittedName>
        <fullName evidence="4">RHS repeat-associated core domain-containing protein</fullName>
    </submittedName>
</protein>
<feature type="domain" description="Teneurin-like YD-shell" evidence="3">
    <location>
        <begin position="1123"/>
        <end position="1372"/>
    </location>
</feature>
<evidence type="ECO:0000259" key="3">
    <source>
        <dbReference type="Pfam" id="PF25023"/>
    </source>
</evidence>
<comment type="caution">
    <text evidence="4">The sequence shown here is derived from an EMBL/GenBank/DDBJ whole genome shotgun (WGS) entry which is preliminary data.</text>
</comment>
<dbReference type="InterPro" id="IPR045351">
    <property type="entry name" value="DUF6531"/>
</dbReference>